<evidence type="ECO:0000313" key="2">
    <source>
        <dbReference type="EMBL" id="MYR31101.1"/>
    </source>
</evidence>
<feature type="region of interest" description="Disordered" evidence="1">
    <location>
        <begin position="318"/>
        <end position="359"/>
    </location>
</feature>
<organism evidence="2 3">
    <name type="scientific">Nocardiopsis alba</name>
    <dbReference type="NCBI Taxonomy" id="53437"/>
    <lineage>
        <taxon>Bacteria</taxon>
        <taxon>Bacillati</taxon>
        <taxon>Actinomycetota</taxon>
        <taxon>Actinomycetes</taxon>
        <taxon>Streptosporangiales</taxon>
        <taxon>Nocardiopsidaceae</taxon>
        <taxon>Nocardiopsis</taxon>
    </lineage>
</organism>
<accession>A0A7K2IM91</accession>
<protein>
    <submittedName>
        <fullName evidence="2">CRISPR-associated protein</fullName>
    </submittedName>
</protein>
<evidence type="ECO:0000313" key="3">
    <source>
        <dbReference type="Proteomes" id="UP000467124"/>
    </source>
</evidence>
<feature type="compositionally biased region" description="Basic and acidic residues" evidence="1">
    <location>
        <begin position="121"/>
        <end position="134"/>
    </location>
</feature>
<feature type="compositionally biased region" description="Basic and acidic residues" evidence="1">
    <location>
        <begin position="324"/>
        <end position="336"/>
    </location>
</feature>
<dbReference type="InterPro" id="IPR011335">
    <property type="entry name" value="Restrct_endonuc-II-like"/>
</dbReference>
<dbReference type="RefSeq" id="WP_042283476.1">
    <property type="nucleotide sequence ID" value="NZ_BAZE01000006.1"/>
</dbReference>
<feature type="region of interest" description="Disordered" evidence="1">
    <location>
        <begin position="116"/>
        <end position="138"/>
    </location>
</feature>
<dbReference type="AlphaFoldDB" id="A0A7K2IM91"/>
<reference evidence="2 3" key="1">
    <citation type="journal article" date="2019" name="Nat. Commun.">
        <title>The antimicrobial potential of Streptomyces from insect microbiomes.</title>
        <authorList>
            <person name="Chevrette M.G."/>
            <person name="Carlson C.M."/>
            <person name="Ortega H.E."/>
            <person name="Thomas C."/>
            <person name="Ananiev G.E."/>
            <person name="Barns K.J."/>
            <person name="Book A.J."/>
            <person name="Cagnazzo J."/>
            <person name="Carlos C."/>
            <person name="Flanigan W."/>
            <person name="Grubbs K.J."/>
            <person name="Horn H.A."/>
            <person name="Hoffmann F.M."/>
            <person name="Klassen J.L."/>
            <person name="Knack J.J."/>
            <person name="Lewin G.R."/>
            <person name="McDonald B.R."/>
            <person name="Muller L."/>
            <person name="Melo W.G.P."/>
            <person name="Pinto-Tomas A.A."/>
            <person name="Schmitz A."/>
            <person name="Wendt-Pienkowski E."/>
            <person name="Wildman S."/>
            <person name="Zhao M."/>
            <person name="Zhang F."/>
            <person name="Bugni T.S."/>
            <person name="Andes D.R."/>
            <person name="Pupo M.T."/>
            <person name="Currie C.R."/>
        </authorList>
    </citation>
    <scope>NUCLEOTIDE SEQUENCE [LARGE SCALE GENOMIC DNA]</scope>
    <source>
        <strain evidence="2 3">SID5840</strain>
    </source>
</reference>
<dbReference type="GeneID" id="91392121"/>
<evidence type="ECO:0000256" key="1">
    <source>
        <dbReference type="SAM" id="MobiDB-lite"/>
    </source>
</evidence>
<dbReference type="EMBL" id="WWHY01000001">
    <property type="protein sequence ID" value="MYR31101.1"/>
    <property type="molecule type" value="Genomic_DNA"/>
</dbReference>
<dbReference type="SUPFAM" id="SSF52980">
    <property type="entry name" value="Restriction endonuclease-like"/>
    <property type="match status" value="1"/>
</dbReference>
<dbReference type="Proteomes" id="UP000467124">
    <property type="component" value="Unassembled WGS sequence"/>
</dbReference>
<dbReference type="Gene3D" id="3.40.50.10770">
    <property type="entry name" value="Hypothetical protein VC1899 like domain (Restriction endonuclease-like)"/>
    <property type="match status" value="2"/>
</dbReference>
<sequence length="699" mass="75846">MDAPGAAIVLVGQNPTPALLASSTLPVERLFLVCSDGTSPVAHRVVDAVHRLHDDRSARALSVGPDPHDPRAVTAVLERIRRELDGRPWYLDYTGGTKIMSVVAALHHERSLPPGSRGLRRYLDPHGAPSREDPGPDLSTLAAIHGAHWAERRDPEPVRIYLRGGEDALREAYPRLPEGEVNGISAEGRVLSHLRRLTRGRDDTEVLGSRRIVDPYRPGGSIADFDVLFRHRHRVLCVEVKSRAEDVVARAGWTVAKARRVFGGAARILFVYAGPPVDDLRERLTAYNPALSARNVHVWHLDAFLARMTTFEALRRAFLPESPPRPREATDPEDPRTPSTPPAPRPRHPAPEEGPLLVTPLGGSRLGALTALHAHRPSRALVLPSRQSLRTKVREAAARTLYAVEHPGAEAPDDATLRSEGYRDRVRLAADPVDGFDPAAVTRSVGAWIDRERDGDRPVVVDFTTGTKAMSLGLAEAARGAGACATYQLARERAVVCLEHGRRELRGRARPDWSLVLSGYEPLDGALRDVVRGPALDQVDVELLDLAARSLIEASSTGCRVWWDPSLADGQAFLTARERPGLALAFDDRVVGLAAPGWRRRRTPEGPLRAVSPGGWAQSVFAATTHLAVRCDVAGTLLALTRPGRDVTRAGELVDWIAQGPTGETANEGIRFGDPHRPMVVEVDPAAPPALLGTDVGGL</sequence>
<comment type="caution">
    <text evidence="2">The sequence shown here is derived from an EMBL/GenBank/DDBJ whole genome shotgun (WGS) entry which is preliminary data.</text>
</comment>
<name>A0A7K2IM91_9ACTN</name>
<gene>
    <name evidence="2" type="ORF">GTW20_02130</name>
</gene>
<proteinExistence type="predicted"/>